<evidence type="ECO:0000256" key="4">
    <source>
        <dbReference type="ARBA" id="ARBA00013081"/>
    </source>
</evidence>
<reference evidence="14" key="2">
    <citation type="submission" date="2025-08" db="UniProtKB">
        <authorList>
            <consortium name="RefSeq"/>
        </authorList>
    </citation>
    <scope>IDENTIFICATION</scope>
    <source>
        <tissue evidence="14">Young leaves</tissue>
    </source>
</reference>
<sequence length="292" mass="32025">MSKCLAQPANPFNLPFGLGGIPEGHHKGLLTTDAEVKNKPPSRHFIHGYHLIQGKMNHGMEDYIFAQRRNLNGCDLGLYAIFDGHSGNEVAKYLQSHLFENILSQSDFWKNPVHAVKKACKDTDDEILENIAGSRGGSTAVAAILINGVKLLVANVGDSRAISCKNGLAKQLTTDHEPEKEKDLVESRGGFVSNKPGCVPRVDGQLAMTRAFGDGKLKEHITAEPDVTIRKIDEDTEFIILASDGLWKVMTNQEACDCIRDVDHAQKASRKLVKEAKSLGSYDDISCIVIMF</sequence>
<dbReference type="InterPro" id="IPR001932">
    <property type="entry name" value="PPM-type_phosphatase-like_dom"/>
</dbReference>
<dbReference type="CDD" id="cd00143">
    <property type="entry name" value="PP2Cc"/>
    <property type="match status" value="1"/>
</dbReference>
<dbReference type="Proteomes" id="UP000694853">
    <property type="component" value="Unplaced"/>
</dbReference>
<comment type="cofactor">
    <cofactor evidence="2">
        <name>Mg(2+)</name>
        <dbReference type="ChEBI" id="CHEBI:18420"/>
    </cofactor>
</comment>
<evidence type="ECO:0000313" key="14">
    <source>
        <dbReference type="RefSeq" id="XP_027348418.1"/>
    </source>
</evidence>
<keyword evidence="9" id="KW-0464">Manganese</keyword>
<dbReference type="PANTHER" id="PTHR47992">
    <property type="entry name" value="PROTEIN PHOSPHATASE"/>
    <property type="match status" value="1"/>
</dbReference>
<dbReference type="SMART" id="SM00332">
    <property type="entry name" value="PP2Cc"/>
    <property type="match status" value="1"/>
</dbReference>
<keyword evidence="6" id="KW-0378">Hydrolase</keyword>
<dbReference type="Gene3D" id="3.60.40.10">
    <property type="entry name" value="PPM-type phosphatase domain"/>
    <property type="match status" value="1"/>
</dbReference>
<evidence type="ECO:0000256" key="2">
    <source>
        <dbReference type="ARBA" id="ARBA00001946"/>
    </source>
</evidence>
<keyword evidence="7" id="KW-0460">Magnesium</keyword>
<organism evidence="13 14">
    <name type="scientific">Abrus precatorius</name>
    <name type="common">Indian licorice</name>
    <name type="synonym">Glycine abrus</name>
    <dbReference type="NCBI Taxonomy" id="3816"/>
    <lineage>
        <taxon>Eukaryota</taxon>
        <taxon>Viridiplantae</taxon>
        <taxon>Streptophyta</taxon>
        <taxon>Embryophyta</taxon>
        <taxon>Tracheophyta</taxon>
        <taxon>Spermatophyta</taxon>
        <taxon>Magnoliopsida</taxon>
        <taxon>eudicotyledons</taxon>
        <taxon>Gunneridae</taxon>
        <taxon>Pentapetalae</taxon>
        <taxon>rosids</taxon>
        <taxon>fabids</taxon>
        <taxon>Fabales</taxon>
        <taxon>Fabaceae</taxon>
        <taxon>Papilionoideae</taxon>
        <taxon>50 kb inversion clade</taxon>
        <taxon>NPAAA clade</taxon>
        <taxon>indigoferoid/millettioid clade</taxon>
        <taxon>Abreae</taxon>
        <taxon>Abrus</taxon>
    </lineage>
</organism>
<dbReference type="SUPFAM" id="SSF81606">
    <property type="entry name" value="PP2C-like"/>
    <property type="match status" value="1"/>
</dbReference>
<keyword evidence="5" id="KW-0479">Metal-binding</keyword>
<dbReference type="KEGG" id="aprc:113859974"/>
<evidence type="ECO:0000256" key="3">
    <source>
        <dbReference type="ARBA" id="ARBA00006702"/>
    </source>
</evidence>
<dbReference type="FunFam" id="3.60.40.10:FF:000010">
    <property type="entry name" value="Probable protein phosphatase 2C 39"/>
    <property type="match status" value="1"/>
</dbReference>
<dbReference type="EC" id="3.1.3.16" evidence="4"/>
<comment type="catalytic activity">
    <reaction evidence="10">
        <text>O-phospho-L-seryl-[protein] + H2O = L-seryl-[protein] + phosphate</text>
        <dbReference type="Rhea" id="RHEA:20629"/>
        <dbReference type="Rhea" id="RHEA-COMP:9863"/>
        <dbReference type="Rhea" id="RHEA-COMP:11604"/>
        <dbReference type="ChEBI" id="CHEBI:15377"/>
        <dbReference type="ChEBI" id="CHEBI:29999"/>
        <dbReference type="ChEBI" id="CHEBI:43474"/>
        <dbReference type="ChEBI" id="CHEBI:83421"/>
        <dbReference type="EC" id="3.1.3.16"/>
    </reaction>
</comment>
<dbReference type="OrthoDB" id="10264738at2759"/>
<evidence type="ECO:0000256" key="10">
    <source>
        <dbReference type="ARBA" id="ARBA00047761"/>
    </source>
</evidence>
<evidence type="ECO:0000313" key="13">
    <source>
        <dbReference type="Proteomes" id="UP000694853"/>
    </source>
</evidence>
<evidence type="ECO:0000256" key="8">
    <source>
        <dbReference type="ARBA" id="ARBA00022912"/>
    </source>
</evidence>
<evidence type="ECO:0000256" key="5">
    <source>
        <dbReference type="ARBA" id="ARBA00022723"/>
    </source>
</evidence>
<proteinExistence type="inferred from homology"/>
<gene>
    <name evidence="14" type="primary">LOC113859974</name>
</gene>
<keyword evidence="8" id="KW-0904">Protein phosphatase</keyword>
<dbReference type="AlphaFoldDB" id="A0A8B8KYI2"/>
<evidence type="ECO:0000259" key="12">
    <source>
        <dbReference type="PROSITE" id="PS51746"/>
    </source>
</evidence>
<dbReference type="PROSITE" id="PS51746">
    <property type="entry name" value="PPM_2"/>
    <property type="match status" value="1"/>
</dbReference>
<dbReference type="RefSeq" id="XP_027348418.1">
    <property type="nucleotide sequence ID" value="XM_027492617.1"/>
</dbReference>
<feature type="domain" description="PPM-type phosphatase" evidence="12">
    <location>
        <begin position="46"/>
        <end position="292"/>
    </location>
</feature>
<dbReference type="GO" id="GO:0046872">
    <property type="term" value="F:metal ion binding"/>
    <property type="evidence" value="ECO:0007669"/>
    <property type="project" value="UniProtKB-KW"/>
</dbReference>
<evidence type="ECO:0000256" key="1">
    <source>
        <dbReference type="ARBA" id="ARBA00001936"/>
    </source>
</evidence>
<evidence type="ECO:0000256" key="7">
    <source>
        <dbReference type="ARBA" id="ARBA00022842"/>
    </source>
</evidence>
<name>A0A8B8KYI2_ABRPR</name>
<comment type="similarity">
    <text evidence="3">Belongs to the PP2C family.</text>
</comment>
<dbReference type="GeneID" id="113859974"/>
<accession>A0A8B8KYI2</accession>
<dbReference type="InterPro" id="IPR015655">
    <property type="entry name" value="PP2C"/>
</dbReference>
<dbReference type="Pfam" id="PF00481">
    <property type="entry name" value="PP2C"/>
    <property type="match status" value="1"/>
</dbReference>
<keyword evidence="13" id="KW-1185">Reference proteome</keyword>
<dbReference type="GO" id="GO:0004722">
    <property type="term" value="F:protein serine/threonine phosphatase activity"/>
    <property type="evidence" value="ECO:0007669"/>
    <property type="project" value="UniProtKB-EC"/>
</dbReference>
<dbReference type="InterPro" id="IPR036457">
    <property type="entry name" value="PPM-type-like_dom_sf"/>
</dbReference>
<comment type="catalytic activity">
    <reaction evidence="11">
        <text>O-phospho-L-threonyl-[protein] + H2O = L-threonyl-[protein] + phosphate</text>
        <dbReference type="Rhea" id="RHEA:47004"/>
        <dbReference type="Rhea" id="RHEA-COMP:11060"/>
        <dbReference type="Rhea" id="RHEA-COMP:11605"/>
        <dbReference type="ChEBI" id="CHEBI:15377"/>
        <dbReference type="ChEBI" id="CHEBI:30013"/>
        <dbReference type="ChEBI" id="CHEBI:43474"/>
        <dbReference type="ChEBI" id="CHEBI:61977"/>
        <dbReference type="EC" id="3.1.3.16"/>
    </reaction>
</comment>
<evidence type="ECO:0000256" key="6">
    <source>
        <dbReference type="ARBA" id="ARBA00022801"/>
    </source>
</evidence>
<evidence type="ECO:0000256" key="11">
    <source>
        <dbReference type="ARBA" id="ARBA00048336"/>
    </source>
</evidence>
<evidence type="ECO:0000256" key="9">
    <source>
        <dbReference type="ARBA" id="ARBA00023211"/>
    </source>
</evidence>
<reference evidence="13" key="1">
    <citation type="journal article" date="2019" name="Toxins">
        <title>Detection of Abrin-Like and Prepropulchellin-Like Toxin Genes and Transcripts Using Whole Genome Sequencing and Full-Length Transcript Sequencing of Abrus precatorius.</title>
        <authorList>
            <person name="Hovde B.T."/>
            <person name="Daligault H.E."/>
            <person name="Hanschen E.R."/>
            <person name="Kunde Y.A."/>
            <person name="Johnson M.B."/>
            <person name="Starkenburg S.R."/>
            <person name="Johnson S.L."/>
        </authorList>
    </citation>
    <scope>NUCLEOTIDE SEQUENCE [LARGE SCALE GENOMIC DNA]</scope>
</reference>
<protein>
    <recommendedName>
        <fullName evidence="4">protein-serine/threonine phosphatase</fullName>
        <ecNumber evidence="4">3.1.3.16</ecNumber>
    </recommendedName>
</protein>
<comment type="cofactor">
    <cofactor evidence="1">
        <name>Mn(2+)</name>
        <dbReference type="ChEBI" id="CHEBI:29035"/>
    </cofactor>
</comment>